<dbReference type="InterPro" id="IPR052032">
    <property type="entry name" value="ATP-dep_AA_Ligase"/>
</dbReference>
<dbReference type="GO" id="GO:0016874">
    <property type="term" value="F:ligase activity"/>
    <property type="evidence" value="ECO:0007669"/>
    <property type="project" value="UniProtKB-KW"/>
</dbReference>
<evidence type="ECO:0000313" key="5">
    <source>
        <dbReference type="EMBL" id="SVB78082.1"/>
    </source>
</evidence>
<keyword evidence="3" id="KW-0067">ATP-binding</keyword>
<dbReference type="PANTHER" id="PTHR43585:SF2">
    <property type="entry name" value="ATP-GRASP ENZYME FSQD"/>
    <property type="match status" value="1"/>
</dbReference>
<gene>
    <name evidence="5" type="ORF">METZ01_LOCUS230936</name>
</gene>
<reference evidence="5" key="1">
    <citation type="submission" date="2018-05" db="EMBL/GenBank/DDBJ databases">
        <authorList>
            <person name="Lanie J.A."/>
            <person name="Ng W.-L."/>
            <person name="Kazmierczak K.M."/>
            <person name="Andrzejewski T.M."/>
            <person name="Davidsen T.M."/>
            <person name="Wayne K.J."/>
            <person name="Tettelin H."/>
            <person name="Glass J.I."/>
            <person name="Rusch D."/>
            <person name="Podicherti R."/>
            <person name="Tsui H.-C.T."/>
            <person name="Winkler M.E."/>
        </authorList>
    </citation>
    <scope>NUCLEOTIDE SEQUENCE</scope>
</reference>
<dbReference type="Pfam" id="PF13535">
    <property type="entry name" value="ATP-grasp_4"/>
    <property type="match status" value="1"/>
</dbReference>
<evidence type="ECO:0000259" key="4">
    <source>
        <dbReference type="PROSITE" id="PS50975"/>
    </source>
</evidence>
<keyword evidence="2" id="KW-0547">Nucleotide-binding</keyword>
<sequence length="306" mass="33340">MSRKILSRCGIAVPGHRLVELKNRTPNSLDEVAYPCVCKPTRLSASRGVIRADNPAELECALERIEKLLMTEVRDPELVALIEDYIPGQEIAVEGLLDDGELTLLAVFDKPNPLNGPYFEETMYVTPSRQTKSILSMVQNQLTTACRKLGLRWGPIHAECRLNESGSWIIEIACRSIGGRCGQLLESSTGRTLEEVIITNAVGQKADCRIDVKAAGVMMIPVPGCGGVVRRVEGIGEAARIPLVSSVEIDVRPGQRLVPWPEGCPYPGFIFAIGEDPESVENALNAAHQQLDIILAPVLPLKVTND</sequence>
<evidence type="ECO:0000256" key="2">
    <source>
        <dbReference type="ARBA" id="ARBA00022741"/>
    </source>
</evidence>
<accession>A0A382GT80</accession>
<dbReference type="Pfam" id="PF18603">
    <property type="entry name" value="LAL_C2"/>
    <property type="match status" value="1"/>
</dbReference>
<dbReference type="GO" id="GO:0046872">
    <property type="term" value="F:metal ion binding"/>
    <property type="evidence" value="ECO:0007669"/>
    <property type="project" value="InterPro"/>
</dbReference>
<protein>
    <recommendedName>
        <fullName evidence="4">ATP-grasp domain-containing protein</fullName>
    </recommendedName>
</protein>
<dbReference type="SUPFAM" id="SSF56059">
    <property type="entry name" value="Glutathione synthetase ATP-binding domain-like"/>
    <property type="match status" value="1"/>
</dbReference>
<dbReference type="AlphaFoldDB" id="A0A382GT80"/>
<proteinExistence type="predicted"/>
<dbReference type="InterPro" id="IPR011761">
    <property type="entry name" value="ATP-grasp"/>
</dbReference>
<dbReference type="InterPro" id="IPR040570">
    <property type="entry name" value="LAL_C2"/>
</dbReference>
<evidence type="ECO:0000256" key="3">
    <source>
        <dbReference type="ARBA" id="ARBA00022840"/>
    </source>
</evidence>
<evidence type="ECO:0000256" key="1">
    <source>
        <dbReference type="ARBA" id="ARBA00022598"/>
    </source>
</evidence>
<dbReference type="PANTHER" id="PTHR43585">
    <property type="entry name" value="FUMIPYRROLE BIOSYNTHESIS PROTEIN C"/>
    <property type="match status" value="1"/>
</dbReference>
<organism evidence="5">
    <name type="scientific">marine metagenome</name>
    <dbReference type="NCBI Taxonomy" id="408172"/>
    <lineage>
        <taxon>unclassified sequences</taxon>
        <taxon>metagenomes</taxon>
        <taxon>ecological metagenomes</taxon>
    </lineage>
</organism>
<keyword evidence="1" id="KW-0436">Ligase</keyword>
<name>A0A382GT80_9ZZZZ</name>
<dbReference type="PROSITE" id="PS50975">
    <property type="entry name" value="ATP_GRASP"/>
    <property type="match status" value="1"/>
</dbReference>
<dbReference type="EMBL" id="UINC01057189">
    <property type="protein sequence ID" value="SVB78082.1"/>
    <property type="molecule type" value="Genomic_DNA"/>
</dbReference>
<dbReference type="GO" id="GO:0005524">
    <property type="term" value="F:ATP binding"/>
    <property type="evidence" value="ECO:0007669"/>
    <property type="project" value="UniProtKB-KW"/>
</dbReference>
<feature type="domain" description="ATP-grasp" evidence="4">
    <location>
        <begin position="3"/>
        <end position="202"/>
    </location>
</feature>
<dbReference type="Gene3D" id="3.30.470.20">
    <property type="entry name" value="ATP-grasp fold, B domain"/>
    <property type="match status" value="1"/>
</dbReference>